<dbReference type="PROSITE" id="PS50910">
    <property type="entry name" value="HEPN"/>
    <property type="match status" value="1"/>
</dbReference>
<protein>
    <submittedName>
        <fullName evidence="3">HEPN domain-containing protein</fullName>
    </submittedName>
</protein>
<dbReference type="AlphaFoldDB" id="A0A9D2TTD1"/>
<feature type="domain" description="HEPN" evidence="2">
    <location>
        <begin position="14"/>
        <end position="122"/>
    </location>
</feature>
<dbReference type="Pfam" id="PF05168">
    <property type="entry name" value="HEPN"/>
    <property type="match status" value="1"/>
</dbReference>
<dbReference type="PANTHER" id="PTHR36565">
    <property type="entry name" value="UPF0332 PROTEIN TM_1000"/>
    <property type="match status" value="1"/>
</dbReference>
<name>A0A9D2TTD1_9FIRM</name>
<evidence type="ECO:0000259" key="2">
    <source>
        <dbReference type="PROSITE" id="PS50910"/>
    </source>
</evidence>
<evidence type="ECO:0000256" key="1">
    <source>
        <dbReference type="ARBA" id="ARBA00038248"/>
    </source>
</evidence>
<dbReference type="EMBL" id="DWVS01000204">
    <property type="protein sequence ID" value="HJC87989.1"/>
    <property type="molecule type" value="Genomic_DNA"/>
</dbReference>
<reference evidence="3" key="2">
    <citation type="submission" date="2021-04" db="EMBL/GenBank/DDBJ databases">
        <authorList>
            <person name="Gilroy R."/>
        </authorList>
    </citation>
    <scope>NUCLEOTIDE SEQUENCE</scope>
    <source>
        <strain evidence="3">ChiBcec1-1630</strain>
    </source>
</reference>
<dbReference type="InterPro" id="IPR052226">
    <property type="entry name" value="UPF0332_toxin"/>
</dbReference>
<dbReference type="Gene3D" id="1.20.120.330">
    <property type="entry name" value="Nucleotidyltransferases domain 2"/>
    <property type="match status" value="1"/>
</dbReference>
<reference evidence="3" key="1">
    <citation type="journal article" date="2021" name="PeerJ">
        <title>Extensive microbial diversity within the chicken gut microbiome revealed by metagenomics and culture.</title>
        <authorList>
            <person name="Gilroy R."/>
            <person name="Ravi A."/>
            <person name="Getino M."/>
            <person name="Pursley I."/>
            <person name="Horton D.L."/>
            <person name="Alikhan N.F."/>
            <person name="Baker D."/>
            <person name="Gharbi K."/>
            <person name="Hall N."/>
            <person name="Watson M."/>
            <person name="Adriaenssens E.M."/>
            <person name="Foster-Nyarko E."/>
            <person name="Jarju S."/>
            <person name="Secka A."/>
            <person name="Antonio M."/>
            <person name="Oren A."/>
            <person name="Chaudhuri R.R."/>
            <person name="La Ragione R."/>
            <person name="Hildebrand F."/>
            <person name="Pallen M.J."/>
        </authorList>
    </citation>
    <scope>NUCLEOTIDE SEQUENCE</scope>
    <source>
        <strain evidence="3">ChiBcec1-1630</strain>
    </source>
</reference>
<proteinExistence type="inferred from homology"/>
<dbReference type="InterPro" id="IPR007842">
    <property type="entry name" value="HEPN_dom"/>
</dbReference>
<accession>A0A9D2TTD1</accession>
<comment type="similarity">
    <text evidence="1">Belongs to the UPF0332 family.</text>
</comment>
<gene>
    <name evidence="3" type="ORF">H9926_08250</name>
</gene>
<dbReference type="Proteomes" id="UP000823922">
    <property type="component" value="Unassembled WGS sequence"/>
</dbReference>
<dbReference type="SUPFAM" id="SSF81593">
    <property type="entry name" value="Nucleotidyltransferase substrate binding subunit/domain"/>
    <property type="match status" value="1"/>
</dbReference>
<dbReference type="PANTHER" id="PTHR36565:SF1">
    <property type="entry name" value="UPF0332 PROTEIN TM_1000"/>
    <property type="match status" value="1"/>
</dbReference>
<organism evidence="3 4">
    <name type="scientific">Candidatus Eisenbergiella intestinigallinarum</name>
    <dbReference type="NCBI Taxonomy" id="2838549"/>
    <lineage>
        <taxon>Bacteria</taxon>
        <taxon>Bacillati</taxon>
        <taxon>Bacillota</taxon>
        <taxon>Clostridia</taxon>
        <taxon>Lachnospirales</taxon>
        <taxon>Lachnospiraceae</taxon>
        <taxon>Eisenbergiella</taxon>
    </lineage>
</organism>
<sequence>MDKEYFDALAAVRLERAKELLDDAVELLNRGSYKSANNRAFYAIEKSIKALLAMKQIEATTHNGGLKQFNYHFIFKGDGTFTQEDYQKIAGAEQIRNASDYDDFYIASKDETRQLINNAKDILNKIEKYLN</sequence>
<evidence type="ECO:0000313" key="3">
    <source>
        <dbReference type="EMBL" id="HJC87989.1"/>
    </source>
</evidence>
<comment type="caution">
    <text evidence="3">The sequence shown here is derived from an EMBL/GenBank/DDBJ whole genome shotgun (WGS) entry which is preliminary data.</text>
</comment>
<evidence type="ECO:0000313" key="4">
    <source>
        <dbReference type="Proteomes" id="UP000823922"/>
    </source>
</evidence>